<dbReference type="KEGG" id="bfc:BacF7301_13290"/>
<evidence type="ECO:0000256" key="1">
    <source>
        <dbReference type="SAM" id="Phobius"/>
    </source>
</evidence>
<evidence type="ECO:0008006" key="4">
    <source>
        <dbReference type="Google" id="ProtNLM"/>
    </source>
</evidence>
<dbReference type="Proteomes" id="UP000501780">
    <property type="component" value="Chromosome"/>
</dbReference>
<sequence>MSQKKESFFWTSYSDLMTSLFFIMLVLFILVIVLLHKRMEVTERQLAEIKKVEQSTQDLDRKYFTYRPDYKKYVLNIAVSYPVGISDITQMDVSDKEKCLEDLYQAGKEVQSFLERNHENKYILIIEGQASKDSYKLNYELSYQRALGLMKYWCKDRKLNFGDNCEVQIAGSGDGELETNSMREESEILNQRFLIHILPKNILENEEDK</sequence>
<keyword evidence="3" id="KW-1185">Reference proteome</keyword>
<organism evidence="2 3">
    <name type="scientific">Bacteroides faecium</name>
    <dbReference type="NCBI Taxonomy" id="2715212"/>
    <lineage>
        <taxon>Bacteria</taxon>
        <taxon>Pseudomonadati</taxon>
        <taxon>Bacteroidota</taxon>
        <taxon>Bacteroidia</taxon>
        <taxon>Bacteroidales</taxon>
        <taxon>Bacteroidaceae</taxon>
        <taxon>Bacteroides</taxon>
    </lineage>
</organism>
<gene>
    <name evidence="2" type="ORF">BacF7301_13290</name>
</gene>
<proteinExistence type="predicted"/>
<dbReference type="AlphaFoldDB" id="A0A6H0KRM4"/>
<evidence type="ECO:0000313" key="3">
    <source>
        <dbReference type="Proteomes" id="UP000501780"/>
    </source>
</evidence>
<keyword evidence="1" id="KW-1133">Transmembrane helix</keyword>
<feature type="transmembrane region" description="Helical" evidence="1">
    <location>
        <begin position="16"/>
        <end position="35"/>
    </location>
</feature>
<reference evidence="2 3" key="1">
    <citation type="submission" date="2020-03" db="EMBL/GenBank/DDBJ databases">
        <title>Genomic analysis of Bacteroides faecium CBA7301.</title>
        <authorList>
            <person name="Kim J."/>
            <person name="Roh S.W."/>
        </authorList>
    </citation>
    <scope>NUCLEOTIDE SEQUENCE [LARGE SCALE GENOMIC DNA]</scope>
    <source>
        <strain evidence="2 3">CBA7301</strain>
    </source>
</reference>
<name>A0A6H0KRM4_9BACE</name>
<keyword evidence="1" id="KW-0472">Membrane</keyword>
<accession>A0A6H0KRM4</accession>
<evidence type="ECO:0000313" key="2">
    <source>
        <dbReference type="EMBL" id="QIU95057.1"/>
    </source>
</evidence>
<protein>
    <recommendedName>
        <fullName evidence="4">OmpA family protein</fullName>
    </recommendedName>
</protein>
<dbReference type="EMBL" id="CP050831">
    <property type="protein sequence ID" value="QIU95057.1"/>
    <property type="molecule type" value="Genomic_DNA"/>
</dbReference>
<keyword evidence="1" id="KW-0812">Transmembrane</keyword>